<keyword evidence="4" id="KW-1185">Reference proteome</keyword>
<keyword evidence="1" id="KW-0812">Transmembrane</keyword>
<dbReference type="EMBL" id="JAOYFB010000003">
    <property type="protein sequence ID" value="KAK4010329.1"/>
    <property type="molecule type" value="Genomic_DNA"/>
</dbReference>
<evidence type="ECO:0000259" key="2">
    <source>
        <dbReference type="Pfam" id="PF13383"/>
    </source>
</evidence>
<feature type="domain" description="Methyltransferase" evidence="2">
    <location>
        <begin position="61"/>
        <end position="231"/>
    </location>
</feature>
<reference evidence="3 4" key="1">
    <citation type="journal article" date="2023" name="Nucleic Acids Res.">
        <title>The hologenome of Daphnia magna reveals possible DNA methylation and microbiome-mediated evolution of the host genome.</title>
        <authorList>
            <person name="Chaturvedi A."/>
            <person name="Li X."/>
            <person name="Dhandapani V."/>
            <person name="Marshall H."/>
            <person name="Kissane S."/>
            <person name="Cuenca-Cambronero M."/>
            <person name="Asole G."/>
            <person name="Calvet F."/>
            <person name="Ruiz-Romero M."/>
            <person name="Marangio P."/>
            <person name="Guigo R."/>
            <person name="Rago D."/>
            <person name="Mirbahai L."/>
            <person name="Eastwood N."/>
            <person name="Colbourne J.K."/>
            <person name="Zhou J."/>
            <person name="Mallon E."/>
            <person name="Orsini L."/>
        </authorList>
    </citation>
    <scope>NUCLEOTIDE SEQUENCE [LARGE SCALE GENOMIC DNA]</scope>
    <source>
        <strain evidence="3">LRV0_1</strain>
    </source>
</reference>
<organism evidence="3 4">
    <name type="scientific">Daphnia magna</name>
    <dbReference type="NCBI Taxonomy" id="35525"/>
    <lineage>
        <taxon>Eukaryota</taxon>
        <taxon>Metazoa</taxon>
        <taxon>Ecdysozoa</taxon>
        <taxon>Arthropoda</taxon>
        <taxon>Crustacea</taxon>
        <taxon>Branchiopoda</taxon>
        <taxon>Diplostraca</taxon>
        <taxon>Cladocera</taxon>
        <taxon>Anomopoda</taxon>
        <taxon>Daphniidae</taxon>
        <taxon>Daphnia</taxon>
    </lineage>
</organism>
<dbReference type="PANTHER" id="PTHR32026">
    <property type="entry name" value="METHYLTRANSFERASE-LIKE PROTEIN 24"/>
    <property type="match status" value="1"/>
</dbReference>
<dbReference type="InterPro" id="IPR029063">
    <property type="entry name" value="SAM-dependent_MTases_sf"/>
</dbReference>
<keyword evidence="1" id="KW-0472">Membrane</keyword>
<evidence type="ECO:0000313" key="4">
    <source>
        <dbReference type="Proteomes" id="UP001234178"/>
    </source>
</evidence>
<comment type="caution">
    <text evidence="3">The sequence shown here is derived from an EMBL/GenBank/DDBJ whole genome shotgun (WGS) entry which is preliminary data.</text>
</comment>
<dbReference type="InterPro" id="IPR025714">
    <property type="entry name" value="Methyltranfer_dom"/>
</dbReference>
<evidence type="ECO:0000256" key="1">
    <source>
        <dbReference type="SAM" id="Phobius"/>
    </source>
</evidence>
<evidence type="ECO:0000313" key="3">
    <source>
        <dbReference type="EMBL" id="KAK4010329.1"/>
    </source>
</evidence>
<dbReference type="PANTHER" id="PTHR32026:SF10">
    <property type="entry name" value="METHYLTRANSFERASE-LIKE PROTEIN 24-RELATED"/>
    <property type="match status" value="1"/>
</dbReference>
<protein>
    <recommendedName>
        <fullName evidence="2">Methyltransferase domain-containing protein</fullName>
    </recommendedName>
</protein>
<name>A0ABQ9ZCA5_9CRUS</name>
<dbReference type="InterPro" id="IPR026913">
    <property type="entry name" value="METTL24"/>
</dbReference>
<keyword evidence="1" id="KW-1133">Transmembrane helix</keyword>
<accession>A0ABQ9ZCA5</accession>
<gene>
    <name evidence="3" type="ORF">OUZ56_019473</name>
</gene>
<dbReference type="Pfam" id="PF13383">
    <property type="entry name" value="Methyltransf_22"/>
    <property type="match status" value="2"/>
</dbReference>
<feature type="domain" description="Methyltransferase" evidence="2">
    <location>
        <begin position="380"/>
        <end position="515"/>
    </location>
</feature>
<dbReference type="SUPFAM" id="SSF53335">
    <property type="entry name" value="S-adenosyl-L-methionine-dependent methyltransferases"/>
    <property type="match status" value="1"/>
</dbReference>
<feature type="transmembrane region" description="Helical" evidence="1">
    <location>
        <begin position="248"/>
        <end position="270"/>
    </location>
</feature>
<sequence>MRNEERKEQICCSSSYWDELLESKSLTGKQLMEYFTWTNRSSCQLAHDFGGQMMSNPSGIDGQKCVCIDPRIAPQSGQCLVYSFGINNEWSFDEQMEGYGCRVFAFDPSMNQKPHNHSGGIHFYDWGLGDRNEKLSNNWQIHSLSSIYNNLTAWHGKVMIDYLKIDIEGAEWNALPEIINSGMLSKIRQLGVEIHLDSGASLEQHRQWAKVLRSLEQMGMVRFDSKRNPWFTGDFQKLQLSGSFGHEIAWLIWIGECHIFGIGSMLVFSIQSKRAAKCQMSLLYYCNLKRCLTKCSVVFGTFLLAFGMLTLLQTFPTMQLNCTNQLEQREHWPSYWDILLDSESLTGAQLLNYALWTDRSSCKLAHDFGGLILSNPSGIDGQKTVCIDPEVAPDPDECLVYSFGINNEWSFDEEIRNYGCEVFSFDPSMGVDHHDHGPGIHFYNWGLGDKEETSVKGWTIRSLSSIYNNLTARHGKRIIDYLKIDVESAEWKALPEMMASGMLSNVRQLGIEIHFGVNETMAKNRE</sequence>
<proteinExistence type="predicted"/>
<dbReference type="Proteomes" id="UP001234178">
    <property type="component" value="Unassembled WGS sequence"/>
</dbReference>
<feature type="transmembrane region" description="Helical" evidence="1">
    <location>
        <begin position="291"/>
        <end position="312"/>
    </location>
</feature>